<gene>
    <name evidence="1" type="ORF">HAL01_01060</name>
</gene>
<dbReference type="RefSeq" id="WP_170243605.1">
    <property type="nucleotide sequence ID" value="NZ_BJYE01000001.1"/>
</dbReference>
<reference evidence="1 2" key="1">
    <citation type="submission" date="2019-07" db="EMBL/GenBank/DDBJ databases">
        <title>Whole genome shotgun sequence of Halolactibacillus alkaliphilus NBRC 103919.</title>
        <authorList>
            <person name="Hosoyama A."/>
            <person name="Uohara A."/>
            <person name="Ohji S."/>
            <person name="Ichikawa N."/>
        </authorList>
    </citation>
    <scope>NUCLEOTIDE SEQUENCE [LARGE SCALE GENOMIC DNA]</scope>
    <source>
        <strain evidence="1 2">NBRC 103919</strain>
    </source>
</reference>
<name>A0A511WZ71_9BACI</name>
<proteinExistence type="predicted"/>
<dbReference type="Proteomes" id="UP000321400">
    <property type="component" value="Unassembled WGS sequence"/>
</dbReference>
<evidence type="ECO:0000313" key="2">
    <source>
        <dbReference type="Proteomes" id="UP000321400"/>
    </source>
</evidence>
<evidence type="ECO:0000313" key="1">
    <source>
        <dbReference type="EMBL" id="GEN55642.1"/>
    </source>
</evidence>
<dbReference type="EMBL" id="BJYE01000001">
    <property type="protein sequence ID" value="GEN55642.1"/>
    <property type="molecule type" value="Genomic_DNA"/>
</dbReference>
<dbReference type="AlphaFoldDB" id="A0A511WZ71"/>
<keyword evidence="2" id="KW-1185">Reference proteome</keyword>
<protein>
    <submittedName>
        <fullName evidence="1">Uncharacterized protein</fullName>
    </submittedName>
</protein>
<accession>A0A511WZ71</accession>
<organism evidence="1 2">
    <name type="scientific">Halolactibacillus alkaliphilus</name>
    <dbReference type="NCBI Taxonomy" id="442899"/>
    <lineage>
        <taxon>Bacteria</taxon>
        <taxon>Bacillati</taxon>
        <taxon>Bacillota</taxon>
        <taxon>Bacilli</taxon>
        <taxon>Bacillales</taxon>
        <taxon>Bacillaceae</taxon>
        <taxon>Halolactibacillus</taxon>
    </lineage>
</organism>
<sequence>MQYANDKEAKDYINRDVERIESEAYKEVQKEKTEAAIKKYRFGWSEREKEIRERKRRIRL</sequence>
<comment type="caution">
    <text evidence="1">The sequence shown here is derived from an EMBL/GenBank/DDBJ whole genome shotgun (WGS) entry which is preliminary data.</text>
</comment>